<name>A0A2G9Y7Y2_9BACT</name>
<keyword evidence="2" id="KW-0255">Endonuclease</keyword>
<reference evidence="2 3" key="1">
    <citation type="submission" date="2017-09" db="EMBL/GenBank/DDBJ databases">
        <title>Depth-based differentiation of microbial function through sediment-hosted aquifers and enrichment of novel symbionts in the deep terrestrial subsurface.</title>
        <authorList>
            <person name="Probst A.J."/>
            <person name="Ladd B."/>
            <person name="Jarett J.K."/>
            <person name="Geller-Mcgrath D.E."/>
            <person name="Sieber C.M."/>
            <person name="Emerson J.B."/>
            <person name="Anantharaman K."/>
            <person name="Thomas B.C."/>
            <person name="Malmstrom R."/>
            <person name="Stieglmeier M."/>
            <person name="Klingl A."/>
            <person name="Woyke T."/>
            <person name="Ryan C.M."/>
            <person name="Banfield J.F."/>
        </authorList>
    </citation>
    <scope>NUCLEOTIDE SEQUENCE [LARGE SCALE GENOMIC DNA]</scope>
    <source>
        <strain evidence="2">CG23_combo_of_CG06-09_8_20_14_all_35_49</strain>
    </source>
</reference>
<dbReference type="EMBL" id="PCRE01000007">
    <property type="protein sequence ID" value="PIP15317.1"/>
    <property type="molecule type" value="Genomic_DNA"/>
</dbReference>
<dbReference type="PANTHER" id="PTHR33427">
    <property type="entry name" value="HNH ENDONUCLEASE"/>
    <property type="match status" value="1"/>
</dbReference>
<sequence>MFKFSDTIVQQVWEKGYIVNGYDPAYTRKDQCGAWIKRLDYGDRKSQYGWEIDHITPESNGGGDELSNLRPLQWQNNASKQEGKLTCPVRSK</sequence>
<dbReference type="GO" id="GO:0008270">
    <property type="term" value="F:zinc ion binding"/>
    <property type="evidence" value="ECO:0007669"/>
    <property type="project" value="InterPro"/>
</dbReference>
<dbReference type="CDD" id="cd00085">
    <property type="entry name" value="HNHc"/>
    <property type="match status" value="1"/>
</dbReference>
<protein>
    <submittedName>
        <fullName evidence="2">HNH endonuclease</fullName>
    </submittedName>
</protein>
<keyword evidence="2" id="KW-0540">Nuclease</keyword>
<dbReference type="GO" id="GO:0004519">
    <property type="term" value="F:endonuclease activity"/>
    <property type="evidence" value="ECO:0007669"/>
    <property type="project" value="UniProtKB-KW"/>
</dbReference>
<dbReference type="Proteomes" id="UP000231025">
    <property type="component" value="Unassembled WGS sequence"/>
</dbReference>
<dbReference type="GO" id="GO:0003676">
    <property type="term" value="F:nucleic acid binding"/>
    <property type="evidence" value="ECO:0007669"/>
    <property type="project" value="InterPro"/>
</dbReference>
<dbReference type="PANTHER" id="PTHR33427:SF2">
    <property type="entry name" value="TRICHOHYALIN"/>
    <property type="match status" value="1"/>
</dbReference>
<comment type="caution">
    <text evidence="2">The sequence shown here is derived from an EMBL/GenBank/DDBJ whole genome shotgun (WGS) entry which is preliminary data.</text>
</comment>
<evidence type="ECO:0000313" key="2">
    <source>
        <dbReference type="EMBL" id="PIP15317.1"/>
    </source>
</evidence>
<feature type="domain" description="HNH" evidence="1">
    <location>
        <begin position="46"/>
        <end position="72"/>
    </location>
</feature>
<proteinExistence type="predicted"/>
<dbReference type="InterPro" id="IPR003615">
    <property type="entry name" value="HNH_nuc"/>
</dbReference>
<evidence type="ECO:0000313" key="3">
    <source>
        <dbReference type="Proteomes" id="UP000231025"/>
    </source>
</evidence>
<keyword evidence="2" id="KW-0378">Hydrolase</keyword>
<dbReference type="AlphaFoldDB" id="A0A2G9Y7Y2"/>
<dbReference type="Pfam" id="PF01844">
    <property type="entry name" value="HNH"/>
    <property type="match status" value="1"/>
</dbReference>
<evidence type="ECO:0000259" key="1">
    <source>
        <dbReference type="Pfam" id="PF01844"/>
    </source>
</evidence>
<organism evidence="2 3">
    <name type="scientific">Candidatus Roizmanbacteria bacterium CG23_combo_of_CG06-09_8_20_14_all_35_49</name>
    <dbReference type="NCBI Taxonomy" id="1974863"/>
    <lineage>
        <taxon>Bacteria</taxon>
        <taxon>Candidatus Roizmaniibacteriota</taxon>
    </lineage>
</organism>
<gene>
    <name evidence="2" type="ORF">COX47_00430</name>
</gene>
<accession>A0A2G9Y7Y2</accession>
<dbReference type="Gene3D" id="1.10.30.50">
    <property type="match status" value="1"/>
</dbReference>
<dbReference type="InterPro" id="IPR002711">
    <property type="entry name" value="HNH"/>
</dbReference>